<evidence type="ECO:0000313" key="4">
    <source>
        <dbReference type="EMBL" id="SHL09851.1"/>
    </source>
</evidence>
<proteinExistence type="predicted"/>
<dbReference type="InterPro" id="IPR050764">
    <property type="entry name" value="CbbQ/NirQ/NorQ/GpvN"/>
</dbReference>
<dbReference type="eggNOG" id="arCOG00434">
    <property type="taxonomic scope" value="Archaea"/>
</dbReference>
<reference evidence="6" key="2">
    <citation type="submission" date="2016-11" db="EMBL/GenBank/DDBJ databases">
        <authorList>
            <person name="Varghese N."/>
            <person name="Submissions S."/>
        </authorList>
    </citation>
    <scope>NUCLEOTIDE SEQUENCE [LARGE SCALE GENOMIC DNA]</scope>
    <source>
        <strain evidence="6">DX253</strain>
    </source>
</reference>
<dbReference type="InterPro" id="IPR011703">
    <property type="entry name" value="ATPase_AAA-3"/>
</dbReference>
<feature type="region of interest" description="Disordered" evidence="1">
    <location>
        <begin position="305"/>
        <end position="344"/>
    </location>
</feature>
<dbReference type="Proteomes" id="UP000184203">
    <property type="component" value="Unassembled WGS sequence"/>
</dbReference>
<gene>
    <name evidence="4" type="ORF">SAMN05444342_3016</name>
    <name evidence="3" type="ORF">ZOD2009_14326</name>
</gene>
<dbReference type="STRING" id="797209.GCA_000376445_03380"/>
<reference evidence="4" key="3">
    <citation type="submission" date="2016-11" db="EMBL/GenBank/DDBJ databases">
        <authorList>
            <person name="Jaros S."/>
            <person name="Januszkiewicz K."/>
            <person name="Wedrychowicz H."/>
        </authorList>
    </citation>
    <scope>NUCLEOTIDE SEQUENCE [LARGE SCALE GENOMIC DNA]</scope>
    <source>
        <strain evidence="4">DX253</strain>
    </source>
</reference>
<feature type="domain" description="AAA+ ATPase" evidence="2">
    <location>
        <begin position="35"/>
        <end position="176"/>
    </location>
</feature>
<dbReference type="GO" id="GO:0005524">
    <property type="term" value="F:ATP binding"/>
    <property type="evidence" value="ECO:0007669"/>
    <property type="project" value="InterPro"/>
</dbReference>
<evidence type="ECO:0000313" key="3">
    <source>
        <dbReference type="EMBL" id="EFW91292.1"/>
    </source>
</evidence>
<dbReference type="Pfam" id="PF07726">
    <property type="entry name" value="AAA_3"/>
    <property type="match status" value="1"/>
</dbReference>
<dbReference type="AlphaFoldDB" id="E7QVM9"/>
<dbReference type="SMART" id="SM00382">
    <property type="entry name" value="AAA"/>
    <property type="match status" value="1"/>
</dbReference>
<dbReference type="PATRIC" id="fig|797209.4.peg.2823"/>
<dbReference type="PANTHER" id="PTHR42759">
    <property type="entry name" value="MOXR FAMILY PROTEIN"/>
    <property type="match status" value="1"/>
</dbReference>
<reference evidence="3 5" key="1">
    <citation type="journal article" date="2014" name="ISME J.">
        <title>Trehalose/2-sulfotrehalose biosynthesis and glycine-betaine uptake are widely spread mechanisms for osmoadaptation in the Halobacteriales.</title>
        <authorList>
            <person name="Youssef N.H."/>
            <person name="Savage-Ashlock K.N."/>
            <person name="McCully A.L."/>
            <person name="Luedtke B."/>
            <person name="Shaw E.I."/>
            <person name="Hoff W.D."/>
            <person name="Elshahed M.S."/>
        </authorList>
    </citation>
    <scope>NUCLEOTIDE SEQUENCE [LARGE SCALE GENOMIC DNA]</scope>
    <source>
        <strain evidence="3 5">DX253</strain>
    </source>
</reference>
<dbReference type="InterPro" id="IPR027417">
    <property type="entry name" value="P-loop_NTPase"/>
</dbReference>
<evidence type="ECO:0000256" key="1">
    <source>
        <dbReference type="SAM" id="MobiDB-lite"/>
    </source>
</evidence>
<dbReference type="Proteomes" id="UP000003751">
    <property type="component" value="Unassembled WGS sequence"/>
</dbReference>
<dbReference type="Gene3D" id="3.40.50.300">
    <property type="entry name" value="P-loop containing nucleotide triphosphate hydrolases"/>
    <property type="match status" value="1"/>
</dbReference>
<dbReference type="PIRSF" id="PIRSF002849">
    <property type="entry name" value="AAA_ATPase_chaperone_MoxR_prd"/>
    <property type="match status" value="1"/>
</dbReference>
<dbReference type="EMBL" id="FRAN01000004">
    <property type="protein sequence ID" value="SHL09851.1"/>
    <property type="molecule type" value="Genomic_DNA"/>
</dbReference>
<name>E7QVM9_HALPU</name>
<dbReference type="OrthoDB" id="24581at2157"/>
<sequence length="344" mass="37571">MTDAEALYDSILTEVSHVLIGKENLVEHLTVSLLTGGHVLLEGVPGIAKTMVANLFAGATGLSHSRIQMTPDLLPADITGTHVYREGTGEFTLQKGSIFANLVVADEINRATPKTQSAFLEAMEEEHVTINGETLSLPDPFMVIATQNPIDMEGTYQLPEAQRDRFQQKVVVDLPSADEEQELLDRIDVNPNLGPDDVAQVVTADAIDDARREVTEVHVAPEIKTYIRRLVEAVRTHEAVEYGGSPRASIAFLQTAKARAAIHGRSYVVPDDVKFHLRSVLIHRLVLDADAELRETTVADVLDSVEESIDPPGSTMDELVPTPDGGHQQGDDHQQTDDDHQDDA</sequence>
<evidence type="ECO:0000259" key="2">
    <source>
        <dbReference type="SMART" id="SM00382"/>
    </source>
</evidence>
<dbReference type="Gene3D" id="1.10.8.80">
    <property type="entry name" value="Magnesium chelatase subunit I, C-Terminal domain"/>
    <property type="match status" value="1"/>
</dbReference>
<dbReference type="RefSeq" id="WP_007980926.1">
    <property type="nucleotide sequence ID" value="NZ_AEMG01000015.1"/>
</dbReference>
<feature type="compositionally biased region" description="Basic and acidic residues" evidence="1">
    <location>
        <begin position="329"/>
        <end position="344"/>
    </location>
</feature>
<dbReference type="SUPFAM" id="SSF52540">
    <property type="entry name" value="P-loop containing nucleoside triphosphate hydrolases"/>
    <property type="match status" value="1"/>
</dbReference>
<evidence type="ECO:0000313" key="6">
    <source>
        <dbReference type="Proteomes" id="UP000184203"/>
    </source>
</evidence>
<dbReference type="InterPro" id="IPR041628">
    <property type="entry name" value="ChlI/MoxR_AAA_lid"/>
</dbReference>
<keyword evidence="6" id="KW-1185">Reference proteome</keyword>
<dbReference type="EMBL" id="AEMG01000015">
    <property type="protein sequence ID" value="EFW91292.1"/>
    <property type="molecule type" value="Genomic_DNA"/>
</dbReference>
<accession>E7QVM9</accession>
<dbReference type="Pfam" id="PF17863">
    <property type="entry name" value="AAA_lid_2"/>
    <property type="match status" value="1"/>
</dbReference>
<dbReference type="InterPro" id="IPR003593">
    <property type="entry name" value="AAA+_ATPase"/>
</dbReference>
<protein>
    <submittedName>
        <fullName evidence="3">ATPase associated with various cellular activities AAA_3</fullName>
    </submittedName>
    <submittedName>
        <fullName evidence="4">MoxR-like ATPase</fullName>
    </submittedName>
</protein>
<evidence type="ECO:0000313" key="5">
    <source>
        <dbReference type="Proteomes" id="UP000003751"/>
    </source>
</evidence>
<organism evidence="3 5">
    <name type="scientific">Haladaptatus paucihalophilus DX253</name>
    <dbReference type="NCBI Taxonomy" id="797209"/>
    <lineage>
        <taxon>Archaea</taxon>
        <taxon>Methanobacteriati</taxon>
        <taxon>Methanobacteriota</taxon>
        <taxon>Stenosarchaea group</taxon>
        <taxon>Halobacteria</taxon>
        <taxon>Halobacteriales</taxon>
        <taxon>Haladaptataceae</taxon>
        <taxon>Haladaptatus</taxon>
    </lineage>
</organism>
<dbReference type="PANTHER" id="PTHR42759:SF1">
    <property type="entry name" value="MAGNESIUM-CHELATASE SUBUNIT CHLD"/>
    <property type="match status" value="1"/>
</dbReference>
<dbReference type="GO" id="GO:0016887">
    <property type="term" value="F:ATP hydrolysis activity"/>
    <property type="evidence" value="ECO:0007669"/>
    <property type="project" value="InterPro"/>
</dbReference>